<evidence type="ECO:0000256" key="1">
    <source>
        <dbReference type="ARBA" id="ARBA00022692"/>
    </source>
</evidence>
<feature type="transmembrane region" description="Helical" evidence="4">
    <location>
        <begin position="155"/>
        <end position="174"/>
    </location>
</feature>
<feature type="transmembrane region" description="Helical" evidence="4">
    <location>
        <begin position="322"/>
        <end position="342"/>
    </location>
</feature>
<keyword evidence="2 4" id="KW-1133">Transmembrane helix</keyword>
<dbReference type="Gene3D" id="1.20.1250.20">
    <property type="entry name" value="MFS general substrate transporter like domains"/>
    <property type="match status" value="2"/>
</dbReference>
<dbReference type="CDD" id="cd17477">
    <property type="entry name" value="MFS_YcaD_like"/>
    <property type="match status" value="1"/>
</dbReference>
<feature type="transmembrane region" description="Helical" evidence="4">
    <location>
        <begin position="72"/>
        <end position="91"/>
    </location>
</feature>
<dbReference type="RefSeq" id="WP_032933342.1">
    <property type="nucleotide sequence ID" value="NZ_LZTH01000045.1"/>
</dbReference>
<sequence length="414" mass="43974">MSSIRPLIPLLLAAGILLGGNGLQSTLIALRGAQEGFSASDIGLMGTFYFAGFLLGCLAITRIMKAVGHVRAFSALAAIASVGTLLLVLVLDPVMWCAVRFAGGFCFAGLFTIVESWLNSGVTNKDRARVLAIYRMVDTGSVTSAQFLIPVFGAGGFTIFAIMSIMITLSLVPVSLGDRSNPTPPEEVKLDLARVWRISPLGCFGCIAVGVTNSAFRTLSPVYAEQIGMSVADVVTFVSVGIFGGAVIQYPLGYLSDRWDRRRVLLLTTCCAMVSALALVFIAGSNPLLNFIIIFIFGCFAMPLYSLSAAHSNDRADTGEFVLINAALMLFYSFGAIGGPFAASTVMQHFGPSALFVFSATVYAIFIAVILYRMQARSGVPVGKRSRFIALLRTSTVFARLARRNGDSDGPGSA</sequence>
<dbReference type="Proteomes" id="UP000093748">
    <property type="component" value="Unassembled WGS sequence"/>
</dbReference>
<reference evidence="7" key="1">
    <citation type="submission" date="2016-06" db="EMBL/GenBank/DDBJ databases">
        <title>NZP2037 Pacbio-Illumina hybrid assembly.</title>
        <authorList>
            <person name="Ramsay J.P."/>
        </authorList>
    </citation>
    <scope>NUCLEOTIDE SEQUENCE [LARGE SCALE GENOMIC DNA]</scope>
    <source>
        <strain evidence="7">R7ANS::ICEMlSym2042</strain>
    </source>
</reference>
<dbReference type="GeneID" id="66684609"/>
<feature type="transmembrane region" description="Helical" evidence="4">
    <location>
        <begin position="288"/>
        <end position="310"/>
    </location>
</feature>
<feature type="transmembrane region" description="Helical" evidence="4">
    <location>
        <begin position="264"/>
        <end position="282"/>
    </location>
</feature>
<dbReference type="InterPro" id="IPR047200">
    <property type="entry name" value="MFS_YcaD-like"/>
</dbReference>
<proteinExistence type="predicted"/>
<gene>
    <name evidence="6" type="ORF">BAE39_11250</name>
</gene>
<dbReference type="PANTHER" id="PTHR23521">
    <property type="entry name" value="TRANSPORTER MFS SUPERFAMILY"/>
    <property type="match status" value="1"/>
</dbReference>
<dbReference type="EMBL" id="LZTJ01000012">
    <property type="protein sequence ID" value="OBP77615.1"/>
    <property type="molecule type" value="Genomic_DNA"/>
</dbReference>
<dbReference type="PROSITE" id="PS50850">
    <property type="entry name" value="MFS"/>
    <property type="match status" value="1"/>
</dbReference>
<evidence type="ECO:0000256" key="3">
    <source>
        <dbReference type="ARBA" id="ARBA00023136"/>
    </source>
</evidence>
<dbReference type="OrthoDB" id="9810614at2"/>
<comment type="caution">
    <text evidence="6">The sequence shown here is derived from an EMBL/GenBank/DDBJ whole genome shotgun (WGS) entry which is preliminary data.</text>
</comment>
<dbReference type="AlphaFoldDB" id="A0A1A5IF05"/>
<dbReference type="InterPro" id="IPR011701">
    <property type="entry name" value="MFS"/>
</dbReference>
<feature type="transmembrane region" description="Helical" evidence="4">
    <location>
        <begin position="97"/>
        <end position="118"/>
    </location>
</feature>
<evidence type="ECO:0000313" key="7">
    <source>
        <dbReference type="Proteomes" id="UP000093748"/>
    </source>
</evidence>
<feature type="transmembrane region" description="Helical" evidence="4">
    <location>
        <begin position="42"/>
        <end position="60"/>
    </location>
</feature>
<feature type="transmembrane region" description="Helical" evidence="4">
    <location>
        <begin position="354"/>
        <end position="372"/>
    </location>
</feature>
<evidence type="ECO:0000256" key="2">
    <source>
        <dbReference type="ARBA" id="ARBA00022989"/>
    </source>
</evidence>
<protein>
    <submittedName>
        <fullName evidence="6">MFS transporter</fullName>
    </submittedName>
</protein>
<dbReference type="InterPro" id="IPR036259">
    <property type="entry name" value="MFS_trans_sf"/>
</dbReference>
<dbReference type="InterPro" id="IPR020846">
    <property type="entry name" value="MFS_dom"/>
</dbReference>
<keyword evidence="3 4" id="KW-0472">Membrane</keyword>
<dbReference type="PANTHER" id="PTHR23521:SF3">
    <property type="entry name" value="MFS TRANSPORTER"/>
    <property type="match status" value="1"/>
</dbReference>
<dbReference type="SUPFAM" id="SSF103473">
    <property type="entry name" value="MFS general substrate transporter"/>
    <property type="match status" value="1"/>
</dbReference>
<name>A0A1A5IF05_RHILI</name>
<accession>A0A1A5IF05</accession>
<dbReference type="GO" id="GO:0005886">
    <property type="term" value="C:plasma membrane"/>
    <property type="evidence" value="ECO:0007669"/>
    <property type="project" value="TreeGrafter"/>
</dbReference>
<dbReference type="Pfam" id="PF07690">
    <property type="entry name" value="MFS_1"/>
    <property type="match status" value="1"/>
</dbReference>
<dbReference type="GO" id="GO:0022857">
    <property type="term" value="F:transmembrane transporter activity"/>
    <property type="evidence" value="ECO:0007669"/>
    <property type="project" value="InterPro"/>
</dbReference>
<evidence type="ECO:0000256" key="4">
    <source>
        <dbReference type="SAM" id="Phobius"/>
    </source>
</evidence>
<evidence type="ECO:0000313" key="6">
    <source>
        <dbReference type="EMBL" id="OBP77615.1"/>
    </source>
</evidence>
<evidence type="ECO:0000259" key="5">
    <source>
        <dbReference type="PROSITE" id="PS50850"/>
    </source>
</evidence>
<feature type="transmembrane region" description="Helical" evidence="4">
    <location>
        <begin position="227"/>
        <end position="252"/>
    </location>
</feature>
<keyword evidence="1 4" id="KW-0812">Transmembrane</keyword>
<organism evidence="6 7">
    <name type="scientific">Rhizobium loti</name>
    <name type="common">Mesorhizobium loti</name>
    <dbReference type="NCBI Taxonomy" id="381"/>
    <lineage>
        <taxon>Bacteria</taxon>
        <taxon>Pseudomonadati</taxon>
        <taxon>Pseudomonadota</taxon>
        <taxon>Alphaproteobacteria</taxon>
        <taxon>Hyphomicrobiales</taxon>
        <taxon>Phyllobacteriaceae</taxon>
        <taxon>Mesorhizobium</taxon>
    </lineage>
</organism>
<feature type="domain" description="Major facilitator superfamily (MFS) profile" evidence="5">
    <location>
        <begin position="198"/>
        <end position="414"/>
    </location>
</feature>